<dbReference type="Pfam" id="PF19291">
    <property type="entry name" value="TREH_N"/>
    <property type="match status" value="1"/>
</dbReference>
<reference evidence="3 4" key="1">
    <citation type="submission" date="2021-01" db="EMBL/GenBank/DDBJ databases">
        <title>Whole genome shotgun sequence of Plantactinospora endophytica NBRC 110450.</title>
        <authorList>
            <person name="Komaki H."/>
            <person name="Tamura T."/>
        </authorList>
    </citation>
    <scope>NUCLEOTIDE SEQUENCE [LARGE SCALE GENOMIC DNA]</scope>
    <source>
        <strain evidence="3 4">NBRC 110450</strain>
    </source>
</reference>
<dbReference type="RefSeq" id="WP_203869229.1">
    <property type="nucleotide sequence ID" value="NZ_BONW01000030.1"/>
</dbReference>
<keyword evidence="4" id="KW-1185">Reference proteome</keyword>
<dbReference type="InterPro" id="IPR045582">
    <property type="entry name" value="Trehalase-like_N"/>
</dbReference>
<name>A0ABQ4E812_9ACTN</name>
<evidence type="ECO:0000313" key="4">
    <source>
        <dbReference type="Proteomes" id="UP000646749"/>
    </source>
</evidence>
<sequence length="599" mass="65859">MEAGGIAEHGLLADGRTAALVDRSGSVNWWCPERFDAPSVFCRLLDVTGGHWWIRPTERSEVRRSYLPDTLVLRTVFRTAHGEVSVTDGLMLEHGARGHDIGLRSPGVLIRVVEGLSGTVPMEMSYCPRFEYGRRTSYLVWRDGELVATSGPTTLTMTSPVPLTCQGSEATARFTVGAGQRESFVLAYRPTFHEPVPAPVDGGDPLADTVEGWRSWAAHHDYQGRYPELVRHNALVLQGLTYGPSGAVVAAATTSLPEAIGGDRNYDYRYAWLRDFSLTLRALWVAACPTETNRLFSWVASAVGRIDGQPVPIMFGVEGERDLTERRIETLRGYADSRPVWVGNEAWRQRQLDVPGEVLDAAWRLREYLDPMPPEVRDLLRSLADQAAATWREPDAGMWEARDAARHYVSSKVGCWAALDRAVRFGDRLADAADLTGWAATRDEIRETVLRDGWNAKVGAYTGAFGSDQLDASVLLMPIVGIVPATDERMRATIRLVEERLSRGGLVRRWSEDPAGFTLCSFWLVQCLALAGERDRAAAMFENVAGVANDLGLLAEQVDPYTGEQLGNFPQAFSHIGLISAAWELTTARSEAVPTGGGS</sequence>
<dbReference type="Gene3D" id="1.50.10.10">
    <property type="match status" value="1"/>
</dbReference>
<feature type="domain" description="Trehalase-like N-terminal" evidence="2">
    <location>
        <begin position="3"/>
        <end position="189"/>
    </location>
</feature>
<protein>
    <submittedName>
        <fullName evidence="3">Glucoamylase</fullName>
    </submittedName>
</protein>
<dbReference type="Pfam" id="PF00723">
    <property type="entry name" value="Glyco_hydro_15"/>
    <property type="match status" value="1"/>
</dbReference>
<feature type="domain" description="GH15-like" evidence="1">
    <location>
        <begin position="225"/>
        <end position="583"/>
    </location>
</feature>
<evidence type="ECO:0000313" key="3">
    <source>
        <dbReference type="EMBL" id="GIG90815.1"/>
    </source>
</evidence>
<proteinExistence type="predicted"/>
<gene>
    <name evidence="3" type="ORF">Pen02_57510</name>
</gene>
<dbReference type="SUPFAM" id="SSF48208">
    <property type="entry name" value="Six-hairpin glycosidases"/>
    <property type="match status" value="1"/>
</dbReference>
<dbReference type="InterPro" id="IPR012341">
    <property type="entry name" value="6hp_glycosidase-like_sf"/>
</dbReference>
<evidence type="ECO:0000259" key="1">
    <source>
        <dbReference type="Pfam" id="PF00723"/>
    </source>
</evidence>
<dbReference type="InterPro" id="IPR011613">
    <property type="entry name" value="GH15-like"/>
</dbReference>
<comment type="caution">
    <text evidence="3">The sequence shown here is derived from an EMBL/GenBank/DDBJ whole genome shotgun (WGS) entry which is preliminary data.</text>
</comment>
<accession>A0ABQ4E812</accession>
<organism evidence="3 4">
    <name type="scientific">Plantactinospora endophytica</name>
    <dbReference type="NCBI Taxonomy" id="673535"/>
    <lineage>
        <taxon>Bacteria</taxon>
        <taxon>Bacillati</taxon>
        <taxon>Actinomycetota</taxon>
        <taxon>Actinomycetes</taxon>
        <taxon>Micromonosporales</taxon>
        <taxon>Micromonosporaceae</taxon>
        <taxon>Plantactinospora</taxon>
    </lineage>
</organism>
<evidence type="ECO:0000259" key="2">
    <source>
        <dbReference type="Pfam" id="PF19291"/>
    </source>
</evidence>
<dbReference type="InterPro" id="IPR008928">
    <property type="entry name" value="6-hairpin_glycosidase_sf"/>
</dbReference>
<dbReference type="EMBL" id="BONW01000030">
    <property type="protein sequence ID" value="GIG90815.1"/>
    <property type="molecule type" value="Genomic_DNA"/>
</dbReference>
<dbReference type="PANTHER" id="PTHR31616">
    <property type="entry name" value="TREHALASE"/>
    <property type="match status" value="1"/>
</dbReference>
<dbReference type="Proteomes" id="UP000646749">
    <property type="component" value="Unassembled WGS sequence"/>
</dbReference>
<dbReference type="PANTHER" id="PTHR31616:SF10">
    <property type="entry name" value="TREHALASE"/>
    <property type="match status" value="1"/>
</dbReference>